<evidence type="ECO:0000313" key="2">
    <source>
        <dbReference type="EMBL" id="EYB90386.1"/>
    </source>
</evidence>
<evidence type="ECO:0000313" key="3">
    <source>
        <dbReference type="Proteomes" id="UP000024635"/>
    </source>
</evidence>
<sequence length="67" mass="7099">MNANHGKSPRLTPAKSQQPEITVLGTGAVPGRHLRHVQHILGTGTAPYRMGATANFPVVAHQKCPHG</sequence>
<protein>
    <submittedName>
        <fullName evidence="2">Uncharacterized protein</fullName>
    </submittedName>
</protein>
<feature type="region of interest" description="Disordered" evidence="1">
    <location>
        <begin position="1"/>
        <end position="20"/>
    </location>
</feature>
<name>A0A016SJ86_9BILA</name>
<gene>
    <name evidence="2" type="primary">Acey_s0221.g2585</name>
    <name evidence="2" type="ORF">Y032_0221g2585</name>
</gene>
<dbReference type="Proteomes" id="UP000024635">
    <property type="component" value="Unassembled WGS sequence"/>
</dbReference>
<keyword evidence="3" id="KW-1185">Reference proteome</keyword>
<proteinExistence type="predicted"/>
<organism evidence="2 3">
    <name type="scientific">Ancylostoma ceylanicum</name>
    <dbReference type="NCBI Taxonomy" id="53326"/>
    <lineage>
        <taxon>Eukaryota</taxon>
        <taxon>Metazoa</taxon>
        <taxon>Ecdysozoa</taxon>
        <taxon>Nematoda</taxon>
        <taxon>Chromadorea</taxon>
        <taxon>Rhabditida</taxon>
        <taxon>Rhabditina</taxon>
        <taxon>Rhabditomorpha</taxon>
        <taxon>Strongyloidea</taxon>
        <taxon>Ancylostomatidae</taxon>
        <taxon>Ancylostomatinae</taxon>
        <taxon>Ancylostoma</taxon>
    </lineage>
</organism>
<evidence type="ECO:0000256" key="1">
    <source>
        <dbReference type="SAM" id="MobiDB-lite"/>
    </source>
</evidence>
<reference evidence="3" key="1">
    <citation type="journal article" date="2015" name="Nat. Genet.">
        <title>The genome and transcriptome of the zoonotic hookworm Ancylostoma ceylanicum identify infection-specific gene families.</title>
        <authorList>
            <person name="Schwarz E.M."/>
            <person name="Hu Y."/>
            <person name="Antoshechkin I."/>
            <person name="Miller M.M."/>
            <person name="Sternberg P.W."/>
            <person name="Aroian R.V."/>
        </authorList>
    </citation>
    <scope>NUCLEOTIDE SEQUENCE</scope>
    <source>
        <strain evidence="3">HY135</strain>
    </source>
</reference>
<dbReference type="AlphaFoldDB" id="A0A016SJ86"/>
<comment type="caution">
    <text evidence="2">The sequence shown here is derived from an EMBL/GenBank/DDBJ whole genome shotgun (WGS) entry which is preliminary data.</text>
</comment>
<accession>A0A016SJ86</accession>
<dbReference type="EMBL" id="JARK01001557">
    <property type="protein sequence ID" value="EYB90386.1"/>
    <property type="molecule type" value="Genomic_DNA"/>
</dbReference>